<feature type="compositionally biased region" description="Acidic residues" evidence="1">
    <location>
        <begin position="150"/>
        <end position="160"/>
    </location>
</feature>
<dbReference type="InterPro" id="IPR032764">
    <property type="entry name" value="Tankyrase-bd_C"/>
</dbReference>
<feature type="compositionally biased region" description="Acidic residues" evidence="1">
    <location>
        <begin position="41"/>
        <end position="60"/>
    </location>
</feature>
<dbReference type="InterPro" id="IPR040006">
    <property type="entry name" value="TNKS1BP1-like"/>
</dbReference>
<dbReference type="Pfam" id="PF15327">
    <property type="entry name" value="Tankyrase_bdg_C"/>
    <property type="match status" value="1"/>
</dbReference>
<feature type="compositionally biased region" description="Basic and acidic residues" evidence="1">
    <location>
        <begin position="214"/>
        <end position="228"/>
    </location>
</feature>
<dbReference type="SMART" id="SM01319">
    <property type="entry name" value="Tankyrase_bdg_C"/>
    <property type="match status" value="1"/>
</dbReference>
<protein>
    <submittedName>
        <fullName evidence="3">Trichohyalin-like protein</fullName>
    </submittedName>
</protein>
<dbReference type="EMBL" id="BRZM01000311">
    <property type="protein sequence ID" value="GLD69973.1"/>
    <property type="molecule type" value="Genomic_DNA"/>
</dbReference>
<feature type="compositionally biased region" description="Basic and acidic residues" evidence="1">
    <location>
        <begin position="287"/>
        <end position="300"/>
    </location>
</feature>
<feature type="compositionally biased region" description="Basic residues" evidence="1">
    <location>
        <begin position="76"/>
        <end position="89"/>
    </location>
</feature>
<proteinExistence type="predicted"/>
<reference evidence="3" key="1">
    <citation type="submission" date="2022-08" db="EMBL/GenBank/DDBJ databases">
        <title>Genome sequencing of akame (Lates japonicus).</title>
        <authorList>
            <person name="Hashiguchi Y."/>
            <person name="Takahashi H."/>
        </authorList>
    </citation>
    <scope>NUCLEOTIDE SEQUENCE</scope>
    <source>
        <strain evidence="3">Kochi</strain>
    </source>
</reference>
<gene>
    <name evidence="3" type="ORF">AKAME5_002129000</name>
</gene>
<evidence type="ECO:0000313" key="3">
    <source>
        <dbReference type="EMBL" id="GLD69973.1"/>
    </source>
</evidence>
<feature type="domain" description="Tankyrase 1-binding protein C-terminal" evidence="2">
    <location>
        <begin position="167"/>
        <end position="349"/>
    </location>
</feature>
<organism evidence="3 4">
    <name type="scientific">Lates japonicus</name>
    <name type="common">Japanese lates</name>
    <dbReference type="NCBI Taxonomy" id="270547"/>
    <lineage>
        <taxon>Eukaryota</taxon>
        <taxon>Metazoa</taxon>
        <taxon>Chordata</taxon>
        <taxon>Craniata</taxon>
        <taxon>Vertebrata</taxon>
        <taxon>Euteleostomi</taxon>
        <taxon>Actinopterygii</taxon>
        <taxon>Neopterygii</taxon>
        <taxon>Teleostei</taxon>
        <taxon>Neoteleostei</taxon>
        <taxon>Acanthomorphata</taxon>
        <taxon>Carangaria</taxon>
        <taxon>Carangaria incertae sedis</taxon>
        <taxon>Centropomidae</taxon>
        <taxon>Lates</taxon>
    </lineage>
</organism>
<dbReference type="AlphaFoldDB" id="A0AAD3NBE6"/>
<dbReference type="PANTHER" id="PTHR22042">
    <property type="entry name" value="TANKYRASE 1 BINDING PROTEIN"/>
    <property type="match status" value="1"/>
</dbReference>
<dbReference type="PANTHER" id="PTHR22042:SF3">
    <property type="entry name" value="RIKEN CDNA 2900026A02 GENE"/>
    <property type="match status" value="1"/>
</dbReference>
<evidence type="ECO:0000256" key="1">
    <source>
        <dbReference type="SAM" id="MobiDB-lite"/>
    </source>
</evidence>
<evidence type="ECO:0000259" key="2">
    <source>
        <dbReference type="SMART" id="SM01319"/>
    </source>
</evidence>
<accession>A0AAD3NBE6</accession>
<sequence length="358" mass="38824">MQYLGGKLSAAQLQVAGWVGSVRRSLQGALELVWGTAEEKQGEEEGDKEEEEEEGGEEGGDGGGRFQRAMSPLRSFARRSRRSLRRFSSRSRQTLQRRTTETSSAQVNSYCVNGEDKDTDALIDSEPEQQDGGGEQTSETDSPKPIPDQVPEDSSQDVDTTDIHREPEFTPFPESSAPLLDTSAQRSKADLGKRRLRTRPSRSLRSGVTQKGSPDWRARDSTDEKEASSKQGDSDSEEEQPKPKVSSPPPTSQRVPVFPGLSPASLLAQLKRRTGGGGAGGGEEAENDKRREERGSHLEETAPLPSQLSRSPRPAAQLAGAARVLPPLGSTGTGGDSSPAWLKELKSKKRLSQYENEG</sequence>
<feature type="compositionally biased region" description="Low complexity" evidence="1">
    <location>
        <begin position="302"/>
        <end position="316"/>
    </location>
</feature>
<comment type="caution">
    <text evidence="3">The sequence shown here is derived from an EMBL/GenBank/DDBJ whole genome shotgun (WGS) entry which is preliminary data.</text>
</comment>
<name>A0AAD3NBE6_LATJO</name>
<feature type="region of interest" description="Disordered" evidence="1">
    <location>
        <begin position="33"/>
        <end position="344"/>
    </location>
</feature>
<feature type="compositionally biased region" description="Low complexity" evidence="1">
    <location>
        <begin position="90"/>
        <end position="104"/>
    </location>
</feature>
<evidence type="ECO:0000313" key="4">
    <source>
        <dbReference type="Proteomes" id="UP001279410"/>
    </source>
</evidence>
<dbReference type="Proteomes" id="UP001279410">
    <property type="component" value="Unassembled WGS sequence"/>
</dbReference>
<keyword evidence="4" id="KW-1185">Reference proteome</keyword>